<dbReference type="AlphaFoldDB" id="A0A9Q6WK98"/>
<sequence>MKLYATNDVAASIRKSFETYTHILVNRGYETIKPVFFRSAKVSDLPIHVWASWEPASVSQLSRWRENGGILFDRDTYSDKAGPADVLVFVECPMTIKRLVDSAKHVEQYTVLPRPHTWRMHELAVDLRTPSDEKLRALWQHCRGARLTDLQLSEAAGIPRQHAQYMRNSFKPIEEWEIRPRLRPDFAGFVDAWEWIGSGRCASKKAVREVGHRAAIREMAKLGHITVEKFHQYPPDEPDWDKLESKRTAALSELTNMRSLIESLPDHLQS</sequence>
<keyword evidence="4" id="KW-1185">Reference proteome</keyword>
<organism evidence="2 3">
    <name type="scientific">Paraburkholderia caribensis</name>
    <dbReference type="NCBI Taxonomy" id="75105"/>
    <lineage>
        <taxon>Bacteria</taxon>
        <taxon>Pseudomonadati</taxon>
        <taxon>Pseudomonadota</taxon>
        <taxon>Betaproteobacteria</taxon>
        <taxon>Burkholderiales</taxon>
        <taxon>Burkholderiaceae</taxon>
        <taxon>Paraburkholderia</taxon>
    </lineage>
</organism>
<dbReference type="Proteomes" id="UP001462961">
    <property type="component" value="Unassembled WGS sequence"/>
</dbReference>
<dbReference type="RefSeq" id="WP_107203723.1">
    <property type="nucleotide sequence ID" value="NZ_CP015958.1"/>
</dbReference>
<evidence type="ECO:0000313" key="2">
    <source>
        <dbReference type="EMBL" id="QLB61608.1"/>
    </source>
</evidence>
<protein>
    <submittedName>
        <fullName evidence="2">Uncharacterized protein</fullName>
    </submittedName>
</protein>
<dbReference type="EMBL" id="CP015958">
    <property type="protein sequence ID" value="QLB61608.1"/>
    <property type="molecule type" value="Genomic_DNA"/>
</dbReference>
<reference evidence="2 3" key="1">
    <citation type="journal article" date="2014" name="Genome Announc.">
        <title>Draft Genome Sequence of the Haloacid-Degrading Burkholderia caribensis Strain MBA4.</title>
        <authorList>
            <person name="Pan Y."/>
            <person name="Kong K.F."/>
            <person name="Tsang J.S."/>
        </authorList>
    </citation>
    <scope>NUCLEOTIDE SEQUENCE [LARGE SCALE GENOMIC DNA]</scope>
    <source>
        <strain evidence="2 3">852011</strain>
    </source>
</reference>
<evidence type="ECO:0000313" key="4">
    <source>
        <dbReference type="Proteomes" id="UP001462961"/>
    </source>
</evidence>
<dbReference type="EMBL" id="JAYLVJ010000015">
    <property type="protein sequence ID" value="MEO1755041.1"/>
    <property type="molecule type" value="Genomic_DNA"/>
</dbReference>
<evidence type="ECO:0000313" key="3">
    <source>
        <dbReference type="Proteomes" id="UP000509548"/>
    </source>
</evidence>
<gene>
    <name evidence="2" type="ORF">A9O66_03940</name>
    <name evidence="1" type="ORF">VOI32_13985</name>
</gene>
<accession>A0A9Q6WK98</accession>
<reference evidence="2" key="2">
    <citation type="submission" date="2016-06" db="EMBL/GenBank/DDBJ databases">
        <authorList>
            <person name="Huang P."/>
            <person name="Jiang X."/>
            <person name="Liu X."/>
        </authorList>
    </citation>
    <scope>NUCLEOTIDE SEQUENCE</scope>
    <source>
        <strain evidence="2">852011</strain>
    </source>
</reference>
<reference evidence="1 4" key="3">
    <citation type="submission" date="2024-01" db="EMBL/GenBank/DDBJ databases">
        <title>The diversity of rhizobia nodulating Mimosa spp. in eleven states of Brazil covering several biomes is determined by host plant, location, and edaphic factors.</title>
        <authorList>
            <person name="Rouws L."/>
            <person name="Barauna A."/>
            <person name="Beukes C."/>
            <person name="De Faria S.M."/>
            <person name="Gross E."/>
            <person name="Dos Reis Junior F.B."/>
            <person name="Simon M."/>
            <person name="Maluk M."/>
            <person name="Odee D.W."/>
            <person name="Kenicer G."/>
            <person name="Young J.P.W."/>
            <person name="Reis V.M."/>
            <person name="Zilli J."/>
            <person name="James E.K."/>
        </authorList>
    </citation>
    <scope>NUCLEOTIDE SEQUENCE [LARGE SCALE GENOMIC DNA]</scope>
    <source>
        <strain evidence="1 4">JHI1651</strain>
    </source>
</reference>
<evidence type="ECO:0000313" key="1">
    <source>
        <dbReference type="EMBL" id="MEO1755041.1"/>
    </source>
</evidence>
<proteinExistence type="predicted"/>
<dbReference type="Proteomes" id="UP000509548">
    <property type="component" value="Chromosome 1"/>
</dbReference>
<name>A0A9Q6WK98_9BURK</name>